<comment type="function">
    <text evidence="7">Catalyzes the NADPH-dependent reduction of L-glutamate 5-phosphate into L-glutamate 5-semialdehyde and phosphate. The product spontaneously undergoes cyclization to form 1-pyrroline-5-carboxylate.</text>
</comment>
<evidence type="ECO:0000256" key="4">
    <source>
        <dbReference type="ARBA" id="ARBA00022857"/>
    </source>
</evidence>
<dbReference type="InterPro" id="IPR012134">
    <property type="entry name" value="Glu-5-SA_DH"/>
</dbReference>
<organism evidence="9 10">
    <name type="scientific">Pectinatus brassicae</name>
    <dbReference type="NCBI Taxonomy" id="862415"/>
    <lineage>
        <taxon>Bacteria</taxon>
        <taxon>Bacillati</taxon>
        <taxon>Bacillota</taxon>
        <taxon>Negativicutes</taxon>
        <taxon>Selenomonadales</taxon>
        <taxon>Selenomonadaceae</taxon>
        <taxon>Pectinatus</taxon>
    </lineage>
</organism>
<evidence type="ECO:0000256" key="1">
    <source>
        <dbReference type="ARBA" id="ARBA00004985"/>
    </source>
</evidence>
<dbReference type="InterPro" id="IPR016161">
    <property type="entry name" value="Ald_DH/histidinol_DH"/>
</dbReference>
<comment type="pathway">
    <text evidence="1 7">Amino-acid biosynthesis; L-proline biosynthesis; L-glutamate 5-semialdehyde from L-glutamate: step 2/2.</text>
</comment>
<dbReference type="PROSITE" id="PS01223">
    <property type="entry name" value="PROA"/>
    <property type="match status" value="1"/>
</dbReference>
<dbReference type="GO" id="GO:0004350">
    <property type="term" value="F:glutamate-5-semialdehyde dehydrogenase activity"/>
    <property type="evidence" value="ECO:0007669"/>
    <property type="project" value="UniProtKB-UniRule"/>
</dbReference>
<dbReference type="EC" id="1.2.1.41" evidence="7"/>
<evidence type="ECO:0000256" key="7">
    <source>
        <dbReference type="HAMAP-Rule" id="MF_00412"/>
    </source>
</evidence>
<comment type="similarity">
    <text evidence="7">Belongs to the gamma-glutamyl phosphate reductase family.</text>
</comment>
<dbReference type="Proteomes" id="UP000559117">
    <property type="component" value="Unassembled WGS sequence"/>
</dbReference>
<protein>
    <recommendedName>
        <fullName evidence="7">Gamma-glutamyl phosphate reductase</fullName>
        <shortName evidence="7">GPR</shortName>
        <ecNumber evidence="7">1.2.1.41</ecNumber>
    </recommendedName>
    <alternativeName>
        <fullName evidence="7">Glutamate-5-semialdehyde dehydrogenase</fullName>
    </alternativeName>
    <alternativeName>
        <fullName evidence="7">Glutamyl-gamma-semialdehyde dehydrogenase</fullName>
        <shortName evidence="7">GSA dehydrogenase</shortName>
    </alternativeName>
</protein>
<proteinExistence type="inferred from homology"/>
<dbReference type="Pfam" id="PF00171">
    <property type="entry name" value="Aldedh"/>
    <property type="match status" value="1"/>
</dbReference>
<sequence>MENILSVKEQAHAAYTASHQLSTISTEEKNKALLEMADALEHRCNLILAENQIDLTNGRKKNLTASTLDRLMLNEERIKQIADGLRQIVSLPDPIGSGISEFRRPNGLDIRAIRVPLGVVGVIYEARPNVTADVIGLCIKSGNAIVLRGGSEAIHTNKIISSMLAAAAYTAGIPAGSIQFIETQDRQAVADMLKLRQYIDVIIPRGGKGLINYVIENSTIPVIETGAGVCHAYVDSSANMEMAGNIIINAKTSRPAVCNTIETLLINKAIAETFVPFIIDKLQAANVTIKGCPQVKALCPNIEDAVEADWSTEYHDLVISLKIVDTLDDAITHINTYNTKHSEVIITENYQNARIFQQKVDAAAVYVNASTRFTDGFEFGFGAEIGISTQKLHARGPMGLTALTTMKYLIDGNGQIR</sequence>
<gene>
    <name evidence="7" type="primary">proA</name>
    <name evidence="9" type="ORF">HNR32_002403</name>
</gene>
<evidence type="ECO:0000256" key="6">
    <source>
        <dbReference type="ARBA" id="ARBA00049024"/>
    </source>
</evidence>
<dbReference type="SUPFAM" id="SSF53720">
    <property type="entry name" value="ALDH-like"/>
    <property type="match status" value="1"/>
</dbReference>
<dbReference type="GO" id="GO:0005737">
    <property type="term" value="C:cytoplasm"/>
    <property type="evidence" value="ECO:0007669"/>
    <property type="project" value="UniProtKB-SubCell"/>
</dbReference>
<dbReference type="GO" id="GO:0055129">
    <property type="term" value="P:L-proline biosynthetic process"/>
    <property type="evidence" value="ECO:0007669"/>
    <property type="project" value="UniProtKB-UniRule"/>
</dbReference>
<evidence type="ECO:0000259" key="8">
    <source>
        <dbReference type="Pfam" id="PF00171"/>
    </source>
</evidence>
<accession>A0A840UWN3</accession>
<comment type="catalytic activity">
    <reaction evidence="6 7">
        <text>L-glutamate 5-semialdehyde + phosphate + NADP(+) = L-glutamyl 5-phosphate + NADPH + H(+)</text>
        <dbReference type="Rhea" id="RHEA:19541"/>
        <dbReference type="ChEBI" id="CHEBI:15378"/>
        <dbReference type="ChEBI" id="CHEBI:43474"/>
        <dbReference type="ChEBI" id="CHEBI:57783"/>
        <dbReference type="ChEBI" id="CHEBI:58066"/>
        <dbReference type="ChEBI" id="CHEBI:58274"/>
        <dbReference type="ChEBI" id="CHEBI:58349"/>
        <dbReference type="EC" id="1.2.1.41"/>
    </reaction>
</comment>
<keyword evidence="10" id="KW-1185">Reference proteome</keyword>
<feature type="domain" description="Aldehyde dehydrogenase" evidence="8">
    <location>
        <begin position="7"/>
        <end position="287"/>
    </location>
</feature>
<dbReference type="InterPro" id="IPR015590">
    <property type="entry name" value="Aldehyde_DH_dom"/>
</dbReference>
<dbReference type="Gene3D" id="3.40.605.10">
    <property type="entry name" value="Aldehyde Dehydrogenase, Chain A, domain 1"/>
    <property type="match status" value="1"/>
</dbReference>
<dbReference type="RefSeq" id="WP_183862919.1">
    <property type="nucleotide sequence ID" value="NZ_JACHFH010000039.1"/>
</dbReference>
<keyword evidence="2 7" id="KW-0028">Amino-acid biosynthesis</keyword>
<dbReference type="EMBL" id="JACHFH010000039">
    <property type="protein sequence ID" value="MBB5337244.1"/>
    <property type="molecule type" value="Genomic_DNA"/>
</dbReference>
<dbReference type="InterPro" id="IPR020593">
    <property type="entry name" value="G-glutamylP_reductase_CS"/>
</dbReference>
<evidence type="ECO:0000256" key="3">
    <source>
        <dbReference type="ARBA" id="ARBA00022650"/>
    </source>
</evidence>
<dbReference type="GO" id="GO:0050661">
    <property type="term" value="F:NADP binding"/>
    <property type="evidence" value="ECO:0007669"/>
    <property type="project" value="InterPro"/>
</dbReference>
<dbReference type="NCBIfam" id="TIGR00407">
    <property type="entry name" value="proA"/>
    <property type="match status" value="1"/>
</dbReference>
<evidence type="ECO:0000256" key="5">
    <source>
        <dbReference type="ARBA" id="ARBA00023002"/>
    </source>
</evidence>
<evidence type="ECO:0000256" key="2">
    <source>
        <dbReference type="ARBA" id="ARBA00022605"/>
    </source>
</evidence>
<dbReference type="PIRSF" id="PIRSF000151">
    <property type="entry name" value="GPR"/>
    <property type="match status" value="1"/>
</dbReference>
<dbReference type="InterPro" id="IPR016163">
    <property type="entry name" value="Ald_DH_C"/>
</dbReference>
<name>A0A840UWN3_9FIRM</name>
<dbReference type="NCBIfam" id="NF001221">
    <property type="entry name" value="PRK00197.1"/>
    <property type="match status" value="1"/>
</dbReference>
<dbReference type="Gene3D" id="3.40.309.10">
    <property type="entry name" value="Aldehyde Dehydrogenase, Chain A, domain 2"/>
    <property type="match status" value="1"/>
</dbReference>
<reference evidence="9 10" key="1">
    <citation type="submission" date="2020-08" db="EMBL/GenBank/DDBJ databases">
        <title>Genomic Encyclopedia of Type Strains, Phase IV (KMG-IV): sequencing the most valuable type-strain genomes for metagenomic binning, comparative biology and taxonomic classification.</title>
        <authorList>
            <person name="Goeker M."/>
        </authorList>
    </citation>
    <scope>NUCLEOTIDE SEQUENCE [LARGE SCALE GENOMIC DNA]</scope>
    <source>
        <strain evidence="9 10">DSM 24661</strain>
    </source>
</reference>
<dbReference type="PANTHER" id="PTHR11063:SF8">
    <property type="entry name" value="DELTA-1-PYRROLINE-5-CARBOXYLATE SYNTHASE"/>
    <property type="match status" value="1"/>
</dbReference>
<evidence type="ECO:0000313" key="10">
    <source>
        <dbReference type="Proteomes" id="UP000559117"/>
    </source>
</evidence>
<dbReference type="FunFam" id="3.40.309.10:FF:000006">
    <property type="entry name" value="Gamma-glutamyl phosphate reductase"/>
    <property type="match status" value="1"/>
</dbReference>
<keyword evidence="7" id="KW-0963">Cytoplasm</keyword>
<dbReference type="InterPro" id="IPR016162">
    <property type="entry name" value="Ald_DH_N"/>
</dbReference>
<dbReference type="CDD" id="cd07079">
    <property type="entry name" value="ALDH_F18-19_ProA-GPR"/>
    <property type="match status" value="1"/>
</dbReference>
<dbReference type="UniPathway" id="UPA00098">
    <property type="reaction ID" value="UER00360"/>
</dbReference>
<dbReference type="HAMAP" id="MF_00412">
    <property type="entry name" value="ProA"/>
    <property type="match status" value="1"/>
</dbReference>
<dbReference type="AlphaFoldDB" id="A0A840UWN3"/>
<comment type="caution">
    <text evidence="9">The sequence shown here is derived from an EMBL/GenBank/DDBJ whole genome shotgun (WGS) entry which is preliminary data.</text>
</comment>
<keyword evidence="5 7" id="KW-0560">Oxidoreductase</keyword>
<dbReference type="InterPro" id="IPR000965">
    <property type="entry name" value="GPR_dom"/>
</dbReference>
<keyword evidence="3 7" id="KW-0641">Proline biosynthesis</keyword>
<comment type="subcellular location">
    <subcellularLocation>
        <location evidence="7">Cytoplasm</location>
    </subcellularLocation>
</comment>
<evidence type="ECO:0000313" key="9">
    <source>
        <dbReference type="EMBL" id="MBB5337244.1"/>
    </source>
</evidence>
<keyword evidence="4 7" id="KW-0521">NADP</keyword>
<dbReference type="PANTHER" id="PTHR11063">
    <property type="entry name" value="GLUTAMATE SEMIALDEHYDE DEHYDROGENASE"/>
    <property type="match status" value="1"/>
</dbReference>